<dbReference type="AlphaFoldDB" id="A0AAN8ARX3"/>
<proteinExistence type="predicted"/>
<comment type="caution">
    <text evidence="1">The sequence shown here is derived from an EMBL/GenBank/DDBJ whole genome shotgun (WGS) entry which is preliminary data.</text>
</comment>
<gene>
    <name evidence="1" type="ORF">PBY51_016070</name>
</gene>
<sequence>MRISDTKKKSAVLAPPDDSYGHWLCTELQKERGILRFLGFSQPSPRCRFHITVANRDDDDDMRRACYNPAATPNGLCCTKSTQPKTR</sequence>
<evidence type="ECO:0000313" key="2">
    <source>
        <dbReference type="Proteomes" id="UP001346869"/>
    </source>
</evidence>
<dbReference type="EMBL" id="JAUZQC010000010">
    <property type="protein sequence ID" value="KAK5864863.1"/>
    <property type="molecule type" value="Genomic_DNA"/>
</dbReference>
<accession>A0AAN8ARX3</accession>
<evidence type="ECO:0000313" key="1">
    <source>
        <dbReference type="EMBL" id="KAK5864863.1"/>
    </source>
</evidence>
<reference evidence="1 2" key="1">
    <citation type="journal article" date="2023" name="Genes (Basel)">
        <title>Chromosome-Level Genome Assembly and Circadian Gene Repertoire of the Patagonia Blennie Eleginops maclovinus-The Closest Ancestral Proxy of Antarctic Cryonotothenioids.</title>
        <authorList>
            <person name="Cheng C.C."/>
            <person name="Rivera-Colon A.G."/>
            <person name="Minhas B.F."/>
            <person name="Wilson L."/>
            <person name="Rayamajhi N."/>
            <person name="Vargas-Chacoff L."/>
            <person name="Catchen J.M."/>
        </authorList>
    </citation>
    <scope>NUCLEOTIDE SEQUENCE [LARGE SCALE GENOMIC DNA]</scope>
    <source>
        <strain evidence="1">JMC-PN-2008</strain>
    </source>
</reference>
<protein>
    <submittedName>
        <fullName evidence="1">Uncharacterized protein</fullName>
    </submittedName>
</protein>
<reference evidence="1 2" key="2">
    <citation type="journal article" date="2023" name="Mol. Biol. Evol.">
        <title>Genomics of Secondarily Temperate Adaptation in the Only Non-Antarctic Icefish.</title>
        <authorList>
            <person name="Rivera-Colon A.G."/>
            <person name="Rayamajhi N."/>
            <person name="Minhas B.F."/>
            <person name="Madrigal G."/>
            <person name="Bilyk K.T."/>
            <person name="Yoon V."/>
            <person name="Hune M."/>
            <person name="Gregory S."/>
            <person name="Cheng C.H.C."/>
            <person name="Catchen J.M."/>
        </authorList>
    </citation>
    <scope>NUCLEOTIDE SEQUENCE [LARGE SCALE GENOMIC DNA]</scope>
    <source>
        <strain evidence="1">JMC-PN-2008</strain>
    </source>
</reference>
<organism evidence="1 2">
    <name type="scientific">Eleginops maclovinus</name>
    <name type="common">Patagonian blennie</name>
    <name type="synonym">Eleginus maclovinus</name>
    <dbReference type="NCBI Taxonomy" id="56733"/>
    <lineage>
        <taxon>Eukaryota</taxon>
        <taxon>Metazoa</taxon>
        <taxon>Chordata</taxon>
        <taxon>Craniata</taxon>
        <taxon>Vertebrata</taxon>
        <taxon>Euteleostomi</taxon>
        <taxon>Actinopterygii</taxon>
        <taxon>Neopterygii</taxon>
        <taxon>Teleostei</taxon>
        <taxon>Neoteleostei</taxon>
        <taxon>Acanthomorphata</taxon>
        <taxon>Eupercaria</taxon>
        <taxon>Perciformes</taxon>
        <taxon>Notothenioidei</taxon>
        <taxon>Eleginopidae</taxon>
        <taxon>Eleginops</taxon>
    </lineage>
</organism>
<name>A0AAN8ARX3_ELEMC</name>
<keyword evidence="2" id="KW-1185">Reference proteome</keyword>
<dbReference type="Proteomes" id="UP001346869">
    <property type="component" value="Unassembled WGS sequence"/>
</dbReference>